<gene>
    <name evidence="2" type="ORF">ILT43_08290</name>
</gene>
<dbReference type="Pfam" id="PF01507">
    <property type="entry name" value="PAPS_reduct"/>
    <property type="match status" value="1"/>
</dbReference>
<keyword evidence="3" id="KW-1185">Reference proteome</keyword>
<dbReference type="SUPFAM" id="SSF52402">
    <property type="entry name" value="Adenine nucleotide alpha hydrolases-like"/>
    <property type="match status" value="1"/>
</dbReference>
<dbReference type="Gene3D" id="3.40.50.620">
    <property type="entry name" value="HUPs"/>
    <property type="match status" value="1"/>
</dbReference>
<dbReference type="RefSeq" id="WP_204198327.1">
    <property type="nucleotide sequence ID" value="NZ_JAFEMC010000002.1"/>
</dbReference>
<feature type="domain" description="Phosphoadenosine phosphosulphate reductase" evidence="1">
    <location>
        <begin position="36"/>
        <end position="235"/>
    </location>
</feature>
<accession>A0ABS2D634</accession>
<protein>
    <submittedName>
        <fullName evidence="2">Phosphoadenosine phosphosulfate reductase family protein</fullName>
    </submittedName>
</protein>
<dbReference type="Proteomes" id="UP000763641">
    <property type="component" value="Unassembled WGS sequence"/>
</dbReference>
<evidence type="ECO:0000313" key="3">
    <source>
        <dbReference type="Proteomes" id="UP000763641"/>
    </source>
</evidence>
<dbReference type="EMBL" id="JAFEMC010000002">
    <property type="protein sequence ID" value="MBM6576370.1"/>
    <property type="molecule type" value="Genomic_DNA"/>
</dbReference>
<dbReference type="InterPro" id="IPR002500">
    <property type="entry name" value="PAPS_reduct_dom"/>
</dbReference>
<proteinExistence type="predicted"/>
<organism evidence="2 3">
    <name type="scientific">Sphingomonas longa</name>
    <dbReference type="NCBI Taxonomy" id="2778730"/>
    <lineage>
        <taxon>Bacteria</taxon>
        <taxon>Pseudomonadati</taxon>
        <taxon>Pseudomonadota</taxon>
        <taxon>Alphaproteobacteria</taxon>
        <taxon>Sphingomonadales</taxon>
        <taxon>Sphingomonadaceae</taxon>
        <taxon>Sphingomonas</taxon>
    </lineage>
</organism>
<sequence length="382" mass="42203">MTVQYRQADFFSQSVDPFAIQSTPMIDEAVRNGARVVFNLSGGKDCGAISALTMRLLDKMGHSRERRIAIHADLGRAEWRSTPAQVEQQALALGLQLVVVRAASGDLVDRFENRWERGLGQYIDLSLYNLRGPWSSPSLKFCQSEKKIQVMGPHLARTFKGETIINVVGIRREESTGRKNTEVAKLDTRFAEPGNRAGTTMMLWHPGVDLLVDAVFAANVQHGIPLAESYQLGASRHSCAFCIMASANDLAVAANAPGNLWLYRHYVSMEAKTTFSFQHVRWLGDVAPDLLTPGLAADLARAKHLAAERRAVEAQMPARHRYVKGWPLHVPTYDEAQIICDARHTILRQHGATSPYDSPSLIIDRIAGLKATGEAKRARLAA</sequence>
<comment type="caution">
    <text evidence="2">The sequence shown here is derived from an EMBL/GenBank/DDBJ whole genome shotgun (WGS) entry which is preliminary data.</text>
</comment>
<evidence type="ECO:0000313" key="2">
    <source>
        <dbReference type="EMBL" id="MBM6576370.1"/>
    </source>
</evidence>
<reference evidence="2 3" key="1">
    <citation type="submission" date="2020-12" db="EMBL/GenBank/DDBJ databases">
        <title>Sphingomonas sp.</title>
        <authorList>
            <person name="Kim M.K."/>
        </authorList>
    </citation>
    <scope>NUCLEOTIDE SEQUENCE [LARGE SCALE GENOMIC DNA]</scope>
    <source>
        <strain evidence="2 3">BT552</strain>
    </source>
</reference>
<name>A0ABS2D634_9SPHN</name>
<dbReference type="InterPro" id="IPR014729">
    <property type="entry name" value="Rossmann-like_a/b/a_fold"/>
</dbReference>
<evidence type="ECO:0000259" key="1">
    <source>
        <dbReference type="Pfam" id="PF01507"/>
    </source>
</evidence>